<dbReference type="Gene3D" id="2.60.40.10">
    <property type="entry name" value="Immunoglobulins"/>
    <property type="match status" value="1"/>
</dbReference>
<comment type="subcellular location">
    <subcellularLocation>
        <location evidence="1">Cell membrane</location>
    </subcellularLocation>
</comment>
<keyword evidence="5" id="KW-1015">Disulfide bond</keyword>
<gene>
    <name evidence="10" type="primary">Tva3_1</name>
    <name evidence="10" type="ORF">FOF47_R06519</name>
</gene>
<keyword evidence="2" id="KW-1003">Cell membrane</keyword>
<keyword evidence="4" id="KW-0472">Membrane</keyword>
<feature type="domain" description="Ig-like" evidence="9">
    <location>
        <begin position="9"/>
        <end position="122"/>
    </location>
</feature>
<accession>A0A6G1ARU1</accession>
<comment type="caution">
    <text evidence="10">The sequence shown here is derived from an EMBL/GenBank/DDBJ whole genome shotgun (WGS) entry which is preliminary data.</text>
</comment>
<dbReference type="PROSITE" id="PS50835">
    <property type="entry name" value="IG_LIKE"/>
    <property type="match status" value="1"/>
</dbReference>
<dbReference type="Proteomes" id="UP000475037">
    <property type="component" value="Unassembled WGS sequence"/>
</dbReference>
<keyword evidence="8" id="KW-1279">T cell receptor</keyword>
<dbReference type="InterPro" id="IPR036179">
    <property type="entry name" value="Ig-like_dom_sf"/>
</dbReference>
<keyword evidence="11" id="KW-1185">Reference proteome</keyword>
<evidence type="ECO:0000256" key="3">
    <source>
        <dbReference type="ARBA" id="ARBA00022729"/>
    </source>
</evidence>
<keyword evidence="8" id="KW-1064">Adaptive immunity</keyword>
<dbReference type="Pfam" id="PF07686">
    <property type="entry name" value="V-set"/>
    <property type="match status" value="1"/>
</dbReference>
<comment type="subunit">
    <text evidence="7">Alpha-beta TR is a heterodimer composed of an alpha and beta chain; disulfide-linked. The alpha-beta TR is associated with the transmembrane signaling CD3 coreceptor proteins to form the TR-CD3 (TcR or TCR). The assembly of alpha-beta TR heterodimers with CD3 occurs in the endoplasmic reticulum where a single alpha-beta TR heterodimer associates with one CD3D-CD3E heterodimer, one CD3G-CD3E heterodimer and one CD247 homodimer forming a stable octameric structure. CD3D-CD3E and CD3G-CD3E heterodimers preferentially associate with TR alpha and TR beta chains, respectively. The association of the CD247 homodimer is the last step of TcR assembly in the endoplasmic reticulum and is required for transport to the cell surface.</text>
</comment>
<dbReference type="InterPro" id="IPR013783">
    <property type="entry name" value="Ig-like_fold"/>
</dbReference>
<dbReference type="PANTHER" id="PTHR19339">
    <property type="entry name" value="T CELL RECEPTOR ALPHA VARIABLE 39"/>
    <property type="match status" value="1"/>
</dbReference>
<evidence type="ECO:0000313" key="10">
    <source>
        <dbReference type="EMBL" id="KAF0877973.1"/>
    </source>
</evidence>
<dbReference type="SMART" id="SM00406">
    <property type="entry name" value="IGv"/>
    <property type="match status" value="1"/>
</dbReference>
<keyword evidence="8" id="KW-0391">Immunity</keyword>
<evidence type="ECO:0000256" key="1">
    <source>
        <dbReference type="ARBA" id="ARBA00004236"/>
    </source>
</evidence>
<evidence type="ECO:0000313" key="11">
    <source>
        <dbReference type="Proteomes" id="UP000475037"/>
    </source>
</evidence>
<evidence type="ECO:0000256" key="8">
    <source>
        <dbReference type="ARBA" id="ARBA00043266"/>
    </source>
</evidence>
<dbReference type="InterPro" id="IPR013106">
    <property type="entry name" value="Ig_V-set"/>
</dbReference>
<evidence type="ECO:0000256" key="6">
    <source>
        <dbReference type="ARBA" id="ARBA00023180"/>
    </source>
</evidence>
<organism evidence="10 11">
    <name type="scientific">Crocuta crocuta</name>
    <name type="common">Spotted hyena</name>
    <dbReference type="NCBI Taxonomy" id="9678"/>
    <lineage>
        <taxon>Eukaryota</taxon>
        <taxon>Metazoa</taxon>
        <taxon>Chordata</taxon>
        <taxon>Craniata</taxon>
        <taxon>Vertebrata</taxon>
        <taxon>Euteleostomi</taxon>
        <taxon>Mammalia</taxon>
        <taxon>Eutheria</taxon>
        <taxon>Laurasiatheria</taxon>
        <taxon>Carnivora</taxon>
        <taxon>Feliformia</taxon>
        <taxon>Hyaenidae</taxon>
        <taxon>Crocuta</taxon>
    </lineage>
</organism>
<protein>
    <submittedName>
        <fullName evidence="10">TVA3 protein</fullName>
    </submittedName>
</protein>
<dbReference type="SUPFAM" id="SSF48726">
    <property type="entry name" value="Immunoglobulin"/>
    <property type="match status" value="1"/>
</dbReference>
<evidence type="ECO:0000256" key="2">
    <source>
        <dbReference type="ARBA" id="ARBA00022475"/>
    </source>
</evidence>
<evidence type="ECO:0000256" key="7">
    <source>
        <dbReference type="ARBA" id="ARBA00038651"/>
    </source>
</evidence>
<keyword evidence="3" id="KW-0732">Signal</keyword>
<dbReference type="GO" id="GO:0042101">
    <property type="term" value="C:T cell receptor complex"/>
    <property type="evidence" value="ECO:0007669"/>
    <property type="project" value="UniProtKB-KW"/>
</dbReference>
<dbReference type="InterPro" id="IPR007110">
    <property type="entry name" value="Ig-like_dom"/>
</dbReference>
<evidence type="ECO:0000259" key="9">
    <source>
        <dbReference type="PROSITE" id="PS50835"/>
    </source>
</evidence>
<dbReference type="EMBL" id="VOAJ01004087">
    <property type="protein sequence ID" value="KAF0877973.1"/>
    <property type="molecule type" value="Genomic_DNA"/>
</dbReference>
<evidence type="ECO:0000256" key="5">
    <source>
        <dbReference type="ARBA" id="ARBA00023157"/>
    </source>
</evidence>
<feature type="non-terminal residue" evidence="10">
    <location>
        <position position="1"/>
    </location>
</feature>
<keyword evidence="6" id="KW-0325">Glycoprotein</keyword>
<name>A0A6G1ARU1_CROCR</name>
<dbReference type="PANTHER" id="PTHR19339:SF8">
    <property type="entry name" value="IG-LIKE DOMAIN-CONTAINING PROTEIN"/>
    <property type="match status" value="1"/>
</dbReference>
<reference evidence="10 11" key="1">
    <citation type="submission" date="2019-11" db="EMBL/GenBank/DDBJ databases">
        <authorList>
            <person name="Yang C."/>
            <person name="Li F."/>
        </authorList>
    </citation>
    <scope>NUCLEOTIDE SEQUENCE [LARGE SCALE GENOMIC DNA]</scope>
    <source>
        <strain evidence="10">KB4526</strain>
        <tissue evidence="10">Muscle</tissue>
    </source>
</reference>
<evidence type="ECO:0000256" key="4">
    <source>
        <dbReference type="ARBA" id="ARBA00023136"/>
    </source>
</evidence>
<feature type="non-terminal residue" evidence="10">
    <location>
        <position position="123"/>
    </location>
</feature>
<dbReference type="InterPro" id="IPR051896">
    <property type="entry name" value="TCR_alpha_variable"/>
</dbReference>
<dbReference type="AlphaFoldDB" id="A0A6G1ARU1"/>
<proteinExistence type="predicted"/>
<sequence>WPQSFCSDPQLCLFFSFSTGMRVRMEVEQSPGVLNLQEGRNTSIMCNYSVFVTSVQWFQKNPEGRLLLLLYITSGMQQKGRLTFTFNNQARNSHRYITDSQPGDSGTYFCAVEAQCTPDTFSL</sequence>